<dbReference type="InterPro" id="IPR037066">
    <property type="entry name" value="Plug_dom_sf"/>
</dbReference>
<evidence type="ECO:0000256" key="6">
    <source>
        <dbReference type="ARBA" id="ARBA00023077"/>
    </source>
</evidence>
<keyword evidence="3 10" id="KW-0813">Transport</keyword>
<comment type="caution">
    <text evidence="14">The sequence shown here is derived from an EMBL/GenBank/DDBJ whole genome shotgun (WGS) entry which is preliminary data.</text>
</comment>
<sequence length="944" mass="101624">MMMEKVLSRSLRLMFSGGAVVAGLGMLAQPVLAQEAPIQRVEITGSSIKRIAKEGALPVQTLTSADIAKTGAKSVEDLVQALPAMQGFIAASESVNGGGGGVQTASIHNIGTGYTLVLLNGRRMASYNSGSGVNLASIPLAAVERVEILTDGASALYGSDAIAGVVNFILKKNQQDFNIDGTYSAPEKSGGKSSKFSMSKGFGDLENDGYNVLLSYAHDEQKELNAADRDFAKTGLVRFSEGGKQYSMYQLAVNTAPASVTLNFKDKTRDPLTFSPNYLRDGKCAPNTAYIGTATDKSCWFDYSGTVQLIPESKRDSFFASGNLKLNADTKLFAEVVDSKFKQRARFAPPAQTLSLPLTDPKYAANVMPYLSQLGVNPADVQKAQMNLRLVDAGGRAETYDTEARHIALGVEGSYKDYDYSASYVHSENKQTMNYDGGFLSRNTYKTLTFDPFGMPGNSAAILAPAVLHELDNEIKTKLDVLSLRGSGTVFNTAAGAAQLGVGADYTKQSYTNTPSSITQGPNPQQPNWTDTVLGSAPGALPVDASRKNWGSFAEMLVPVLKNLDLSGALRYDSYDAPKNNKVYDLDGKLIGSATQGNSASKTTYKLSLRYNPVETVLLRASYGTGFKVAELDQITKPVQDFGVTSGKYACPVTAPDPRANDCMGNTQYALTSGGNALTGSNGLRPEESKQYTLGFRVEPNNNVSFGMDLWNVKLKNQIDQLPETFPFANPAQYNNLFSTVYDAGQGQNKLVTLLPYFNLAGSLYRGIDWDGTVKSKTGLGNLTVSWTGTYMLKSEKDVPGNPTESSLGRFDAYNNATARVITHLAASLQAGMYTHTLTMNYRSGYHDQVVSADDAVVKSVNADGTLGDFVDMKRDVSSYQTFDWQTRAQINKTFAITGGIKNLLDTKPSFSDRTAGGGNQVGYDGRYNSPLGREFYVTASAKF</sequence>
<evidence type="ECO:0000313" key="14">
    <source>
        <dbReference type="EMBL" id="MBA5636529.1"/>
    </source>
</evidence>
<evidence type="ECO:0000259" key="12">
    <source>
        <dbReference type="Pfam" id="PF00593"/>
    </source>
</evidence>
<dbReference type="EMBL" id="JACEZT010000002">
    <property type="protein sequence ID" value="MBA5636529.1"/>
    <property type="molecule type" value="Genomic_DNA"/>
</dbReference>
<name>A0A7W2EQD7_9BURK</name>
<keyword evidence="8 14" id="KW-0675">Receptor</keyword>
<dbReference type="SUPFAM" id="SSF56935">
    <property type="entry name" value="Porins"/>
    <property type="match status" value="1"/>
</dbReference>
<dbReference type="Gene3D" id="2.170.130.10">
    <property type="entry name" value="TonB-dependent receptor, plug domain"/>
    <property type="match status" value="1"/>
</dbReference>
<dbReference type="PANTHER" id="PTHR47234:SF2">
    <property type="entry name" value="TONB-DEPENDENT RECEPTOR"/>
    <property type="match status" value="1"/>
</dbReference>
<evidence type="ECO:0000256" key="8">
    <source>
        <dbReference type="ARBA" id="ARBA00023170"/>
    </source>
</evidence>
<keyword evidence="6 11" id="KW-0798">TonB box</keyword>
<dbReference type="AlphaFoldDB" id="A0A7W2EQD7"/>
<gene>
    <name evidence="14" type="ORF">H3H37_05620</name>
</gene>
<evidence type="ECO:0000256" key="9">
    <source>
        <dbReference type="ARBA" id="ARBA00023237"/>
    </source>
</evidence>
<dbReference type="Gene3D" id="2.40.170.20">
    <property type="entry name" value="TonB-dependent receptor, beta-barrel domain"/>
    <property type="match status" value="1"/>
</dbReference>
<feature type="domain" description="TonB-dependent receptor-like beta-barrel" evidence="12">
    <location>
        <begin position="412"/>
        <end position="904"/>
    </location>
</feature>
<dbReference type="InterPro" id="IPR039426">
    <property type="entry name" value="TonB-dep_rcpt-like"/>
</dbReference>
<feature type="domain" description="TonB-dependent receptor plug" evidence="13">
    <location>
        <begin position="56"/>
        <end position="165"/>
    </location>
</feature>
<comment type="subcellular location">
    <subcellularLocation>
        <location evidence="1 10">Cell outer membrane</location>
        <topology evidence="1 10">Multi-pass membrane protein</topology>
    </subcellularLocation>
</comment>
<evidence type="ECO:0000256" key="5">
    <source>
        <dbReference type="ARBA" id="ARBA00022692"/>
    </source>
</evidence>
<dbReference type="PANTHER" id="PTHR47234">
    <property type="match status" value="1"/>
</dbReference>
<evidence type="ECO:0000256" key="4">
    <source>
        <dbReference type="ARBA" id="ARBA00022452"/>
    </source>
</evidence>
<keyword evidence="15" id="KW-1185">Reference proteome</keyword>
<dbReference type="Pfam" id="PF00593">
    <property type="entry name" value="TonB_dep_Rec_b-barrel"/>
    <property type="match status" value="1"/>
</dbReference>
<evidence type="ECO:0000256" key="3">
    <source>
        <dbReference type="ARBA" id="ARBA00022448"/>
    </source>
</evidence>
<dbReference type="InterPro" id="IPR036942">
    <property type="entry name" value="Beta-barrel_TonB_sf"/>
</dbReference>
<dbReference type="Pfam" id="PF07715">
    <property type="entry name" value="Plug"/>
    <property type="match status" value="1"/>
</dbReference>
<evidence type="ECO:0000313" key="15">
    <source>
        <dbReference type="Proteomes" id="UP000534388"/>
    </source>
</evidence>
<proteinExistence type="inferred from homology"/>
<keyword evidence="4 10" id="KW-1134">Transmembrane beta strand</keyword>
<organism evidence="14 15">
    <name type="scientific">Rugamonas brunnea</name>
    <dbReference type="NCBI Taxonomy" id="2758569"/>
    <lineage>
        <taxon>Bacteria</taxon>
        <taxon>Pseudomonadati</taxon>
        <taxon>Pseudomonadota</taxon>
        <taxon>Betaproteobacteria</taxon>
        <taxon>Burkholderiales</taxon>
        <taxon>Oxalobacteraceae</taxon>
        <taxon>Telluria group</taxon>
        <taxon>Rugamonas</taxon>
    </lineage>
</organism>
<dbReference type="RefSeq" id="WP_182160644.1">
    <property type="nucleotide sequence ID" value="NZ_JACEZT010000002.1"/>
</dbReference>
<evidence type="ECO:0000256" key="7">
    <source>
        <dbReference type="ARBA" id="ARBA00023136"/>
    </source>
</evidence>
<keyword evidence="9 10" id="KW-0998">Cell outer membrane</keyword>
<keyword evidence="5 10" id="KW-0812">Transmembrane</keyword>
<keyword evidence="7 10" id="KW-0472">Membrane</keyword>
<comment type="similarity">
    <text evidence="2 10 11">Belongs to the TonB-dependent receptor family.</text>
</comment>
<accession>A0A7W2EQD7</accession>
<evidence type="ECO:0000256" key="2">
    <source>
        <dbReference type="ARBA" id="ARBA00009810"/>
    </source>
</evidence>
<evidence type="ECO:0000259" key="13">
    <source>
        <dbReference type="Pfam" id="PF07715"/>
    </source>
</evidence>
<protein>
    <submittedName>
        <fullName evidence="14">TonB-dependent receptor</fullName>
    </submittedName>
</protein>
<dbReference type="InterPro" id="IPR000531">
    <property type="entry name" value="Beta-barrel_TonB"/>
</dbReference>
<evidence type="ECO:0000256" key="11">
    <source>
        <dbReference type="RuleBase" id="RU003357"/>
    </source>
</evidence>
<dbReference type="InterPro" id="IPR012910">
    <property type="entry name" value="Plug_dom"/>
</dbReference>
<dbReference type="PROSITE" id="PS52016">
    <property type="entry name" value="TONB_DEPENDENT_REC_3"/>
    <property type="match status" value="1"/>
</dbReference>
<reference evidence="14 15" key="1">
    <citation type="submission" date="2020-07" db="EMBL/GenBank/DDBJ databases">
        <title>Novel species isolated from subtropical streams in China.</title>
        <authorList>
            <person name="Lu H."/>
        </authorList>
    </citation>
    <scope>NUCLEOTIDE SEQUENCE [LARGE SCALE GENOMIC DNA]</scope>
    <source>
        <strain evidence="14 15">LX20W</strain>
    </source>
</reference>
<dbReference type="Proteomes" id="UP000534388">
    <property type="component" value="Unassembled WGS sequence"/>
</dbReference>
<dbReference type="GO" id="GO:0009279">
    <property type="term" value="C:cell outer membrane"/>
    <property type="evidence" value="ECO:0007669"/>
    <property type="project" value="UniProtKB-SubCell"/>
</dbReference>
<evidence type="ECO:0000256" key="10">
    <source>
        <dbReference type="PROSITE-ProRule" id="PRU01360"/>
    </source>
</evidence>
<evidence type="ECO:0000256" key="1">
    <source>
        <dbReference type="ARBA" id="ARBA00004571"/>
    </source>
</evidence>